<comment type="caution">
    <text evidence="1">The sequence shown here is derived from an EMBL/GenBank/DDBJ whole genome shotgun (WGS) entry which is preliminary data.</text>
</comment>
<protein>
    <submittedName>
        <fullName evidence="1">DUF429 domain-containing protein</fullName>
    </submittedName>
</protein>
<name>A0ABS8P593_9PSEU</name>
<evidence type="ECO:0000313" key="1">
    <source>
        <dbReference type="EMBL" id="MCD2193428.1"/>
    </source>
</evidence>
<keyword evidence="2" id="KW-1185">Reference proteome</keyword>
<dbReference type="EMBL" id="JAJNDB010000001">
    <property type="protein sequence ID" value="MCD2193428.1"/>
    <property type="molecule type" value="Genomic_DNA"/>
</dbReference>
<organism evidence="1 2">
    <name type="scientific">Actinomycetospora endophytica</name>
    <dbReference type="NCBI Taxonomy" id="2291215"/>
    <lineage>
        <taxon>Bacteria</taxon>
        <taxon>Bacillati</taxon>
        <taxon>Actinomycetota</taxon>
        <taxon>Actinomycetes</taxon>
        <taxon>Pseudonocardiales</taxon>
        <taxon>Pseudonocardiaceae</taxon>
        <taxon>Actinomycetospora</taxon>
    </lineage>
</organism>
<proteinExistence type="predicted"/>
<evidence type="ECO:0000313" key="2">
    <source>
        <dbReference type="Proteomes" id="UP001199469"/>
    </source>
</evidence>
<accession>A0ABS8P593</accession>
<dbReference type="RefSeq" id="WP_230731564.1">
    <property type="nucleotide sequence ID" value="NZ_JAJNDB010000001.1"/>
</dbReference>
<reference evidence="1 2" key="1">
    <citation type="submission" date="2021-11" db="EMBL/GenBank/DDBJ databases">
        <title>Draft genome sequence of Actinomycetospora sp. SF1 isolated from the rhizosphere soil.</title>
        <authorList>
            <person name="Duangmal K."/>
            <person name="Chantavorakit T."/>
        </authorList>
    </citation>
    <scope>NUCLEOTIDE SEQUENCE [LARGE SCALE GENOMIC DNA]</scope>
    <source>
        <strain evidence="1 2">TBRC 5722</strain>
    </source>
</reference>
<sequence>MRVLAVDWSGDARGARHRIRVAEARPGELLEVRLGLDREGVGDLLLGLRAGTEPAVVGMDFSFGLASWFAREHGCATLPQMWDLAARDGERWLRACPPPFWGRAGTRKPTGDPARPLYRSTEQDVRARGLNPLSTFQIGGAGAVGTGSVRGMALLAAWRAAGVGVWPLDPAPGSSGVLLVEVYPRAMTGPVVKSSPDARRAHVVADPRIPTALRDAAAATEDAFDAALAALGMAEHVDELAGLGPLRDPTYLLEGAIWAPPM</sequence>
<dbReference type="Proteomes" id="UP001199469">
    <property type="component" value="Unassembled WGS sequence"/>
</dbReference>
<gene>
    <name evidence="1" type="ORF">LQ327_08525</name>
</gene>